<dbReference type="Proteomes" id="UP000218765">
    <property type="component" value="Chromosome"/>
</dbReference>
<name>A0A1Z4VPN5_9GAMM</name>
<dbReference type="Gene3D" id="2.40.10.220">
    <property type="entry name" value="predicted glycosyltransferase like domains"/>
    <property type="match status" value="1"/>
</dbReference>
<feature type="domain" description="Type III secretion system flagellar brake protein YcgR PilZN" evidence="5">
    <location>
        <begin position="16"/>
        <end position="98"/>
    </location>
</feature>
<dbReference type="KEGG" id="ttc:FOKN1_1190"/>
<organism evidence="6 7">
    <name type="scientific">Thiohalobacter thiocyanaticus</name>
    <dbReference type="NCBI Taxonomy" id="585455"/>
    <lineage>
        <taxon>Bacteria</taxon>
        <taxon>Pseudomonadati</taxon>
        <taxon>Pseudomonadota</taxon>
        <taxon>Gammaproteobacteria</taxon>
        <taxon>Thiohalobacterales</taxon>
        <taxon>Thiohalobacteraceae</taxon>
        <taxon>Thiohalobacter</taxon>
    </lineage>
</organism>
<evidence type="ECO:0000313" key="6">
    <source>
        <dbReference type="EMBL" id="BAZ93589.1"/>
    </source>
</evidence>
<dbReference type="Gene3D" id="2.30.110.10">
    <property type="entry name" value="Electron Transport, Fmn-binding Protein, Chain A"/>
    <property type="match status" value="1"/>
</dbReference>
<keyword evidence="7" id="KW-1185">Reference proteome</keyword>
<evidence type="ECO:0000256" key="3">
    <source>
        <dbReference type="ARBA" id="ARBA00023143"/>
    </source>
</evidence>
<feature type="domain" description="PilZ" evidence="4">
    <location>
        <begin position="107"/>
        <end position="219"/>
    </location>
</feature>
<keyword evidence="3" id="KW-0975">Bacterial flagellum</keyword>
<evidence type="ECO:0000256" key="1">
    <source>
        <dbReference type="ARBA" id="ARBA00022636"/>
    </source>
</evidence>
<sequence>MAKAEADQVVDLKLGVGDVLQVQFVSQEQRKYAAKVIGYLPNASLVITTPRIDGKVMLVREGQPLVVRMLSGNTCYGFNSRIIHNSMRPYPHLHLAYPDELERIVVRKAVRVQTQLPVIVSHPSPEDPTQSLDSRGTILDISTAGAFVASDSPLGGAGDLISMTARVPIAGTEKYLKMPAIIRSAKAAETAEGSGRYQYGVEFQLIEHMDTILLHGYVFEQMQNQDMQ</sequence>
<gene>
    <name evidence="6" type="ORF">FOKN1_1190</name>
</gene>
<keyword evidence="2" id="KW-0547">Nucleotide-binding</keyword>
<evidence type="ECO:0000259" key="5">
    <source>
        <dbReference type="Pfam" id="PF12945"/>
    </source>
</evidence>
<dbReference type="Pfam" id="PF12945">
    <property type="entry name" value="PilZNR"/>
    <property type="match status" value="1"/>
</dbReference>
<dbReference type="InterPro" id="IPR009875">
    <property type="entry name" value="PilZ_domain"/>
</dbReference>
<evidence type="ECO:0008006" key="8">
    <source>
        <dbReference type="Google" id="ProtNLM"/>
    </source>
</evidence>
<dbReference type="RefSeq" id="WP_172844260.1">
    <property type="nucleotide sequence ID" value="NZ_AP018052.1"/>
</dbReference>
<proteinExistence type="predicted"/>
<dbReference type="GO" id="GO:0035438">
    <property type="term" value="F:cyclic-di-GMP binding"/>
    <property type="evidence" value="ECO:0007669"/>
    <property type="project" value="InterPro"/>
</dbReference>
<evidence type="ECO:0000259" key="4">
    <source>
        <dbReference type="Pfam" id="PF07238"/>
    </source>
</evidence>
<dbReference type="SUPFAM" id="SSF141371">
    <property type="entry name" value="PilZ domain-like"/>
    <property type="match status" value="2"/>
</dbReference>
<dbReference type="AlphaFoldDB" id="A0A1Z4VPN5"/>
<evidence type="ECO:0000313" key="7">
    <source>
        <dbReference type="Proteomes" id="UP000218765"/>
    </source>
</evidence>
<keyword evidence="1" id="KW-0973">c-di-GMP</keyword>
<evidence type="ECO:0000256" key="2">
    <source>
        <dbReference type="ARBA" id="ARBA00022741"/>
    </source>
</evidence>
<reference evidence="6 7" key="1">
    <citation type="submission" date="2017-05" db="EMBL/GenBank/DDBJ databases">
        <title>Thiocyanate degradation by Thiohalobacter thiocyanaticus FOKN1.</title>
        <authorList>
            <person name="Oshiki M."/>
            <person name="Fukushima T."/>
            <person name="Kawano S."/>
            <person name="Nakagawa J."/>
        </authorList>
    </citation>
    <scope>NUCLEOTIDE SEQUENCE [LARGE SCALE GENOMIC DNA]</scope>
    <source>
        <strain evidence="6 7">FOKN1</strain>
    </source>
</reference>
<dbReference type="InterPro" id="IPR012349">
    <property type="entry name" value="Split_barrel_FMN-bd"/>
</dbReference>
<protein>
    <recommendedName>
        <fullName evidence="8">Flagellar brake protein</fullName>
    </recommendedName>
</protein>
<dbReference type="InterPro" id="IPR009926">
    <property type="entry name" value="T3SS_YcgR_PilZN"/>
</dbReference>
<accession>A0A1Z4VPN5</accession>
<dbReference type="Pfam" id="PF07238">
    <property type="entry name" value="PilZ"/>
    <property type="match status" value="1"/>
</dbReference>
<dbReference type="EMBL" id="AP018052">
    <property type="protein sequence ID" value="BAZ93589.1"/>
    <property type="molecule type" value="Genomic_DNA"/>
</dbReference>